<dbReference type="InterPro" id="IPR056823">
    <property type="entry name" value="TEN-like_YD-shell"/>
</dbReference>
<dbReference type="RefSeq" id="WP_211957286.1">
    <property type="nucleotide sequence ID" value="NZ_CAJPVI010000054.1"/>
</dbReference>
<feature type="domain" description="DUF6531" evidence="4">
    <location>
        <begin position="361"/>
        <end position="433"/>
    </location>
</feature>
<evidence type="ECO:0000313" key="6">
    <source>
        <dbReference type="EMBL" id="CAG2159134.1"/>
    </source>
</evidence>
<dbReference type="EMBL" id="CAJPVI010000054">
    <property type="protein sequence ID" value="CAG2159134.1"/>
    <property type="molecule type" value="Genomic_DNA"/>
</dbReference>
<dbReference type="Gene3D" id="2.180.10.10">
    <property type="entry name" value="RHS repeat-associated core"/>
    <property type="match status" value="2"/>
</dbReference>
<dbReference type="InterPro" id="IPR045351">
    <property type="entry name" value="DUF6531"/>
</dbReference>
<gene>
    <name evidence="6" type="ORF">LMG26411_06465</name>
</gene>
<dbReference type="NCBIfam" id="TIGR01643">
    <property type="entry name" value="YD_repeat_2x"/>
    <property type="match status" value="10"/>
</dbReference>
<feature type="domain" description="Teneurin-like YD-shell" evidence="5">
    <location>
        <begin position="731"/>
        <end position="865"/>
    </location>
</feature>
<sequence>MPSPTTAQPAQVPRPVAAPIATNAEQRRVIVSPARPVPTRPNMQAVAADSIQNHSHELFIQCLYMLPVVGNAMSLWDVGTDIYHLCKNERDPQTGKGYAESAFNWGILAIDAIGVVPAAGNASRPARAVVKEVLLAFAKGLGGAVLVDIFWATASGDVIAFMSELDKHLQNWREDIIAGVQKASRTVRRFVENPVSAGYQMGVLQKKEGFLSWVPSTEEVALVGIDQLLKLSGERNAILAWLTEFDRNAPAMIHRAIGDVTKAGSLMAMAAAIVMEIKARRGPKLATATSPAGGLRTDGKAPGHSKPALRAPSHQAHASTGARAQPHTKPGEHRDTTQKPAQPSHTPAKDGCGCPPTASRKPVNFAMGDENLEQVDFALDGVVPIVWTRRYRSSLAAYDRSSLGARWSSPYHLSLAEQDGVLTFFDPDNRAVVLPVVAVGESVAVEREKLTVTRPDARRVQLHYPDGSREDYALHRTPAGERFVLTRRTGQDGLGLTFSYSPAGELTGLTDSYGLWLRLDYSEGRVSSITRLDRTGEVIDLLARYEYSREGDLIAHTDVLGHRRSFAYTQHLLTRCTDFNGFAAHLEWDWPGKASGTPAPADARCVHTWRCNDRYPAERYDETFFAYHREHWYTKVTDGEGSATLYRYDWHNQIILIEQADGTSDSYEWDARGNLVGMKNAAGEVQRFGYDEAGRVTEVTDALGNTTRTEYNEAGLPVKVTSAAGDVTLTDYDAQGRPVAVTDAAKRTTQYQWSGSGLLLGVTDPKGGTRQFDYDSGGRLVAARDCSGYETRYGYDLRGHLLTRTDAEGQVTRYRHDARGQLLEVTGPDGIREWFAHDGEGNLTEYTDGAGQVTSYGYNGNHQPHSRVDAAGRQLAYTYDRHWRLVQLRNENDQLTTFRYDKLGQLVEETGFDGKAVRYAYDGAGRLAETRSGDIWTEYTRDSLGRLTQRDIHGTGRKTTELFYYDQRGRLTTAETEGSKVRLHYDDAGNLVAEEQHVRASFVGSYLTVTRHEYDALGNRTRTTLPNTRTVDWLRYGSGHVHGVQLDGKPLLDFERDKLHRETGRKHAAFLQQREYDPAGRLARLVVKPAHPATPHDRIAERRLRYSAAGHLTRIDDRARGVTEYGYDPVGRLLQAVTPDQTERFAFDPAGNPIDPARMTDPPKVETPQERAARRSIEDAAWRRDHPDDPNAPRYDERAADEWLKFQAWKKSLPKWLGNVMQEYLGTRYEHDAQGNLTRRSEPTGLTWLYEYDAANRLTCARRYASAAAANEDSRGKYTGQVHAELTVNFQYDAFGRRTLKEVEHPDRSVDRTVFTWDGDVLLLEERFHAAPRLPGEPMERASRLQSLIREDPADPYSLPVAQRQHTLRDAWQAVSLYLHEPGTFVPLVKLDEVLVEAAHFATGTDGRFIEYPATTRHATYLYQNDHLGTPQELLDESGKVVWLGRYRAWGALKGTKLLHGEEALTGNAIRAQGQYHDEETGLYYNRHRYYDPYSGRFITQDPIGLAGGVNLYQYAPNSTGWVDPLGLTGDDTLKPGPYATESIPARGPERNFTVDERNKINAIGRRDGCHTCGTKDPGKKSGDFILDHQTANALNEDGKPQRLYPHCLLCSRKQAGQVTQAKKRRKGAA</sequence>
<dbReference type="InterPro" id="IPR050708">
    <property type="entry name" value="T6SS_VgrG/RHS"/>
</dbReference>
<feature type="domain" description="RHS protein conserved region" evidence="3">
    <location>
        <begin position="1421"/>
        <end position="1453"/>
    </location>
</feature>
<keyword evidence="7" id="KW-1185">Reference proteome</keyword>
<dbReference type="Pfam" id="PF20148">
    <property type="entry name" value="DUF6531"/>
    <property type="match status" value="1"/>
</dbReference>
<reference evidence="6 7" key="1">
    <citation type="submission" date="2021-03" db="EMBL/GenBank/DDBJ databases">
        <authorList>
            <person name="Peeters C."/>
        </authorList>
    </citation>
    <scope>NUCLEOTIDE SEQUENCE [LARGE SCALE GENOMIC DNA]</scope>
    <source>
        <strain evidence="6 7">LMG 26411</strain>
    </source>
</reference>
<proteinExistence type="predicted"/>
<dbReference type="CDD" id="cd20743">
    <property type="entry name" value="FIX_RhsA-like"/>
    <property type="match status" value="1"/>
</dbReference>
<evidence type="ECO:0000259" key="3">
    <source>
        <dbReference type="Pfam" id="PF03527"/>
    </source>
</evidence>
<dbReference type="Pfam" id="PF25023">
    <property type="entry name" value="TEN_YD-shell"/>
    <property type="match status" value="1"/>
</dbReference>
<comment type="caution">
    <text evidence="6">The sequence shown here is derived from an EMBL/GenBank/DDBJ whole genome shotgun (WGS) entry which is preliminary data.</text>
</comment>
<dbReference type="PANTHER" id="PTHR32305:SF15">
    <property type="entry name" value="PROTEIN RHSA-RELATED"/>
    <property type="match status" value="1"/>
</dbReference>
<feature type="region of interest" description="Disordered" evidence="2">
    <location>
        <begin position="283"/>
        <end position="355"/>
    </location>
</feature>
<protein>
    <submittedName>
        <fullName evidence="6">Uncharacterized protein</fullName>
    </submittedName>
</protein>
<dbReference type="Pfam" id="PF05593">
    <property type="entry name" value="RHS_repeat"/>
    <property type="match status" value="4"/>
</dbReference>
<dbReference type="InterPro" id="IPR031325">
    <property type="entry name" value="RHS_repeat"/>
</dbReference>
<evidence type="ECO:0000256" key="1">
    <source>
        <dbReference type="ARBA" id="ARBA00022737"/>
    </source>
</evidence>
<dbReference type="Pfam" id="PF03527">
    <property type="entry name" value="RHS"/>
    <property type="match status" value="1"/>
</dbReference>
<evidence type="ECO:0000259" key="5">
    <source>
        <dbReference type="Pfam" id="PF25023"/>
    </source>
</evidence>
<dbReference type="InterPro" id="IPR022385">
    <property type="entry name" value="Rhs_assc_core"/>
</dbReference>
<evidence type="ECO:0000313" key="7">
    <source>
        <dbReference type="Proteomes" id="UP000672657"/>
    </source>
</evidence>
<dbReference type="PRINTS" id="PR00394">
    <property type="entry name" value="RHSPROTEIN"/>
</dbReference>
<keyword evidence="1" id="KW-0677">Repeat</keyword>
<organism evidence="6 7">
    <name type="scientific">Cupriavidus numazuensis</name>
    <dbReference type="NCBI Taxonomy" id="221992"/>
    <lineage>
        <taxon>Bacteria</taxon>
        <taxon>Pseudomonadati</taxon>
        <taxon>Pseudomonadota</taxon>
        <taxon>Betaproteobacteria</taxon>
        <taxon>Burkholderiales</taxon>
        <taxon>Burkholderiaceae</taxon>
        <taxon>Cupriavidus</taxon>
    </lineage>
</organism>
<evidence type="ECO:0000259" key="4">
    <source>
        <dbReference type="Pfam" id="PF20148"/>
    </source>
</evidence>
<dbReference type="Proteomes" id="UP000672657">
    <property type="component" value="Unassembled WGS sequence"/>
</dbReference>
<name>A0ABM8TS52_9BURK</name>
<dbReference type="PANTHER" id="PTHR32305">
    <property type="match status" value="1"/>
</dbReference>
<feature type="compositionally biased region" description="Basic and acidic residues" evidence="2">
    <location>
        <begin position="1161"/>
        <end position="1195"/>
    </location>
</feature>
<dbReference type="InterPro" id="IPR001826">
    <property type="entry name" value="RHS"/>
</dbReference>
<evidence type="ECO:0000256" key="2">
    <source>
        <dbReference type="SAM" id="MobiDB-lite"/>
    </source>
</evidence>
<dbReference type="NCBIfam" id="TIGR03696">
    <property type="entry name" value="Rhs_assc_core"/>
    <property type="match status" value="1"/>
</dbReference>
<feature type="region of interest" description="Disordered" evidence="2">
    <location>
        <begin position="1145"/>
        <end position="1195"/>
    </location>
</feature>
<dbReference type="InterPro" id="IPR006530">
    <property type="entry name" value="YD"/>
</dbReference>
<accession>A0ABM8TS52</accession>